<proteinExistence type="predicted"/>
<dbReference type="EMBL" id="RKMF01000020">
    <property type="protein sequence ID" value="ROZ61626.1"/>
    <property type="molecule type" value="Genomic_DNA"/>
</dbReference>
<accession>A0A3N3ZM10</accession>
<sequence>MQTAFALVMFTLAFAVLVLVLGVQVLAGAIRFTVWVVSTKAGWITAGLGVLVYLFLTVGW</sequence>
<evidence type="ECO:0000313" key="2">
    <source>
        <dbReference type="EMBL" id="ROZ61626.1"/>
    </source>
</evidence>
<dbReference type="Proteomes" id="UP000270616">
    <property type="component" value="Unassembled WGS sequence"/>
</dbReference>
<keyword evidence="1" id="KW-1133">Transmembrane helix</keyword>
<keyword evidence="1" id="KW-0812">Transmembrane</keyword>
<keyword evidence="1" id="KW-0472">Membrane</keyword>
<organism evidence="2 3">
    <name type="scientific">Kocuria soli</name>
    <dbReference type="NCBI Taxonomy" id="2485125"/>
    <lineage>
        <taxon>Bacteria</taxon>
        <taxon>Bacillati</taxon>
        <taxon>Actinomycetota</taxon>
        <taxon>Actinomycetes</taxon>
        <taxon>Micrococcales</taxon>
        <taxon>Micrococcaceae</taxon>
        <taxon>Kocuria</taxon>
    </lineage>
</organism>
<name>A0A3N3ZM10_9MICC</name>
<protein>
    <submittedName>
        <fullName evidence="2">Uncharacterized protein</fullName>
    </submittedName>
</protein>
<dbReference type="RefSeq" id="WP_123826622.1">
    <property type="nucleotide sequence ID" value="NZ_RKMF01000020.1"/>
</dbReference>
<comment type="caution">
    <text evidence="2">The sequence shown here is derived from an EMBL/GenBank/DDBJ whole genome shotgun (WGS) entry which is preliminary data.</text>
</comment>
<dbReference type="AlphaFoldDB" id="A0A3N3ZM10"/>
<reference evidence="2 3" key="1">
    <citation type="submission" date="2018-10" db="EMBL/GenBank/DDBJ databases">
        <title>Kocuria sp. M5W7-7, whole genome shotgun sequence.</title>
        <authorList>
            <person name="Tuo L."/>
        </authorList>
    </citation>
    <scope>NUCLEOTIDE SEQUENCE [LARGE SCALE GENOMIC DNA]</scope>
    <source>
        <strain evidence="2 3">M5W7-7</strain>
    </source>
</reference>
<keyword evidence="3" id="KW-1185">Reference proteome</keyword>
<evidence type="ECO:0000256" key="1">
    <source>
        <dbReference type="SAM" id="Phobius"/>
    </source>
</evidence>
<gene>
    <name evidence="2" type="ORF">EDL96_12785</name>
</gene>
<evidence type="ECO:0000313" key="3">
    <source>
        <dbReference type="Proteomes" id="UP000270616"/>
    </source>
</evidence>
<feature type="transmembrane region" description="Helical" evidence="1">
    <location>
        <begin position="37"/>
        <end position="56"/>
    </location>
</feature>